<dbReference type="AlphaFoldDB" id="A0A517YFZ5"/>
<dbReference type="PANTHER" id="PTHR43270:SF12">
    <property type="entry name" value="SUCCINYL-DIAMINOPIMELATE DESUCCINYLASE"/>
    <property type="match status" value="1"/>
</dbReference>
<dbReference type="EC" id="3.5.1.18" evidence="5"/>
<dbReference type="Gene3D" id="3.30.70.360">
    <property type="match status" value="1"/>
</dbReference>
<dbReference type="NCBIfam" id="NF005914">
    <property type="entry name" value="PRK07907.1"/>
    <property type="match status" value="1"/>
</dbReference>
<keyword evidence="2" id="KW-0479">Metal-binding</keyword>
<dbReference type="KEGG" id="aagg:ETAA8_42510"/>
<dbReference type="GO" id="GO:0009014">
    <property type="term" value="F:succinyl-diaminopimelate desuccinylase activity"/>
    <property type="evidence" value="ECO:0007669"/>
    <property type="project" value="UniProtKB-EC"/>
</dbReference>
<keyword evidence="1" id="KW-0645">Protease</keyword>
<dbReference type="SUPFAM" id="SSF53187">
    <property type="entry name" value="Zn-dependent exopeptidases"/>
    <property type="match status" value="1"/>
</dbReference>
<organism evidence="5 6">
    <name type="scientific">Anatilimnocola aggregata</name>
    <dbReference type="NCBI Taxonomy" id="2528021"/>
    <lineage>
        <taxon>Bacteria</taxon>
        <taxon>Pseudomonadati</taxon>
        <taxon>Planctomycetota</taxon>
        <taxon>Planctomycetia</taxon>
        <taxon>Pirellulales</taxon>
        <taxon>Pirellulaceae</taxon>
        <taxon>Anatilimnocola</taxon>
    </lineage>
</organism>
<dbReference type="RefSeq" id="WP_238397440.1">
    <property type="nucleotide sequence ID" value="NZ_CP036274.1"/>
</dbReference>
<dbReference type="Gene3D" id="3.40.630.10">
    <property type="entry name" value="Zn peptidases"/>
    <property type="match status" value="1"/>
</dbReference>
<dbReference type="NCBIfam" id="NF006053">
    <property type="entry name" value="PRK08201.1"/>
    <property type="match status" value="1"/>
</dbReference>
<dbReference type="NCBIfam" id="NF006579">
    <property type="entry name" value="PRK09104.1"/>
    <property type="match status" value="1"/>
</dbReference>
<keyword evidence="3 5" id="KW-0378">Hydrolase</keyword>
<evidence type="ECO:0000313" key="6">
    <source>
        <dbReference type="Proteomes" id="UP000315017"/>
    </source>
</evidence>
<dbReference type="InterPro" id="IPR011650">
    <property type="entry name" value="Peptidase_M20_dimer"/>
</dbReference>
<reference evidence="5 6" key="1">
    <citation type="submission" date="2019-02" db="EMBL/GenBank/DDBJ databases">
        <title>Deep-cultivation of Planctomycetes and their phenomic and genomic characterization uncovers novel biology.</title>
        <authorList>
            <person name="Wiegand S."/>
            <person name="Jogler M."/>
            <person name="Boedeker C."/>
            <person name="Pinto D."/>
            <person name="Vollmers J."/>
            <person name="Rivas-Marin E."/>
            <person name="Kohn T."/>
            <person name="Peeters S.H."/>
            <person name="Heuer A."/>
            <person name="Rast P."/>
            <person name="Oberbeckmann S."/>
            <person name="Bunk B."/>
            <person name="Jeske O."/>
            <person name="Meyerdierks A."/>
            <person name="Storesund J.E."/>
            <person name="Kallscheuer N."/>
            <person name="Luecker S."/>
            <person name="Lage O.M."/>
            <person name="Pohl T."/>
            <person name="Merkel B.J."/>
            <person name="Hornburger P."/>
            <person name="Mueller R.-W."/>
            <person name="Bruemmer F."/>
            <person name="Labrenz M."/>
            <person name="Spormann A.M."/>
            <person name="Op den Camp H."/>
            <person name="Overmann J."/>
            <person name="Amann R."/>
            <person name="Jetten M.S.M."/>
            <person name="Mascher T."/>
            <person name="Medema M.H."/>
            <person name="Devos D.P."/>
            <person name="Kaster A.-K."/>
            <person name="Ovreas L."/>
            <person name="Rohde M."/>
            <person name="Galperin M.Y."/>
            <person name="Jogler C."/>
        </authorList>
    </citation>
    <scope>NUCLEOTIDE SEQUENCE [LARGE SCALE GENOMIC DNA]</scope>
    <source>
        <strain evidence="5 6">ETA_A8</strain>
    </source>
</reference>
<dbReference type="Pfam" id="PF07687">
    <property type="entry name" value="M20_dimer"/>
    <property type="match status" value="1"/>
</dbReference>
<dbReference type="PANTHER" id="PTHR43270">
    <property type="entry name" value="BETA-ALA-HIS DIPEPTIDASE"/>
    <property type="match status" value="1"/>
</dbReference>
<evidence type="ECO:0000259" key="4">
    <source>
        <dbReference type="Pfam" id="PF07687"/>
    </source>
</evidence>
<proteinExistence type="predicted"/>
<accession>A0A517YFZ5</accession>
<dbReference type="Proteomes" id="UP000315017">
    <property type="component" value="Chromosome"/>
</dbReference>
<gene>
    <name evidence="5" type="primary">dapE</name>
    <name evidence="5" type="ORF">ETAA8_42510</name>
</gene>
<feature type="domain" description="Peptidase M20 dimerisation" evidence="4">
    <location>
        <begin position="209"/>
        <end position="368"/>
    </location>
</feature>
<keyword evidence="6" id="KW-1185">Reference proteome</keyword>
<dbReference type="CDD" id="cd05680">
    <property type="entry name" value="M20_dipept_like"/>
    <property type="match status" value="1"/>
</dbReference>
<protein>
    <submittedName>
        <fullName evidence="5">Succinyl-diaminopimelate desuccinylase</fullName>
        <ecNumber evidence="5">3.5.1.18</ecNumber>
    </submittedName>
</protein>
<dbReference type="GO" id="GO:0006508">
    <property type="term" value="P:proteolysis"/>
    <property type="evidence" value="ECO:0007669"/>
    <property type="project" value="UniProtKB-KW"/>
</dbReference>
<dbReference type="InterPro" id="IPR051458">
    <property type="entry name" value="Cyt/Met_Dipeptidase"/>
</dbReference>
<sequence length="473" mass="51702">MLSPIGGRKGQGCENMDDVLKYLDADRDQCQRDLCELLAIPSVAADSKYHPDVRRAASWVAGQFQSLGLKTEQIETIGQPLIYAESPAVAGAPTVLVYGHYDVQPADPLNEWISPPFEPTIRAGNIYARGATDDKGQMLTHVLSARGWLKSRGELPLQIKFLIEGEEEVGSKGLYDFLKQPGASEKLKADIVVISDTSQFGPGQPAITYGLRGIAYFEIRLSGPKQDLHSGTFGGAVTNPLNALNSLLHSLRDADGRVQVPGFYDDVLPLTTREREQFAALPFSDAAFQEQLGVEGLFGETDFTTLERRWARPTYDVHGLWGGYQGEGGKTVLPAKSGAKFSFRLVPNQDPQKIAASLEKFLKERLPPGITMELIYMSGAPGCVVPLDSPYVAAAEKAIEGGFGRRPVFIREGGSIPIVTNFKQQLGIDTLLLGWGLDDDNTHSPNEKFCLADFHRGIRASARLWQELASIKK</sequence>
<dbReference type="GO" id="GO:0008233">
    <property type="term" value="F:peptidase activity"/>
    <property type="evidence" value="ECO:0007669"/>
    <property type="project" value="UniProtKB-KW"/>
</dbReference>
<dbReference type="GO" id="GO:0046872">
    <property type="term" value="F:metal ion binding"/>
    <property type="evidence" value="ECO:0007669"/>
    <property type="project" value="UniProtKB-KW"/>
</dbReference>
<evidence type="ECO:0000313" key="5">
    <source>
        <dbReference type="EMBL" id="QDU29144.1"/>
    </source>
</evidence>
<dbReference type="EMBL" id="CP036274">
    <property type="protein sequence ID" value="QDU29144.1"/>
    <property type="molecule type" value="Genomic_DNA"/>
</dbReference>
<evidence type="ECO:0000256" key="2">
    <source>
        <dbReference type="ARBA" id="ARBA00022723"/>
    </source>
</evidence>
<evidence type="ECO:0000256" key="3">
    <source>
        <dbReference type="ARBA" id="ARBA00022801"/>
    </source>
</evidence>
<dbReference type="InterPro" id="IPR002933">
    <property type="entry name" value="Peptidase_M20"/>
</dbReference>
<name>A0A517YFZ5_9BACT</name>
<evidence type="ECO:0000256" key="1">
    <source>
        <dbReference type="ARBA" id="ARBA00022670"/>
    </source>
</evidence>
<dbReference type="Pfam" id="PF01546">
    <property type="entry name" value="Peptidase_M20"/>
    <property type="match status" value="1"/>
</dbReference>